<evidence type="ECO:0000256" key="2">
    <source>
        <dbReference type="ARBA" id="ARBA00022692"/>
    </source>
</evidence>
<feature type="transmembrane region" description="Helical" evidence="5">
    <location>
        <begin position="219"/>
        <end position="237"/>
    </location>
</feature>
<evidence type="ECO:0000256" key="4">
    <source>
        <dbReference type="ARBA" id="ARBA00023136"/>
    </source>
</evidence>
<keyword evidence="3 5" id="KW-1133">Transmembrane helix</keyword>
<name>A0AAW6TFM6_FAUOS</name>
<evidence type="ECO:0000259" key="7">
    <source>
        <dbReference type="Pfam" id="PF11846"/>
    </source>
</evidence>
<organism evidence="8">
    <name type="scientific">Faucicola osloensis</name>
    <name type="common">Moraxella osloensis</name>
    <dbReference type="NCBI Taxonomy" id="34062"/>
    <lineage>
        <taxon>Bacteria</taxon>
        <taxon>Pseudomonadati</taxon>
        <taxon>Pseudomonadota</taxon>
        <taxon>Gammaproteobacteria</taxon>
        <taxon>Moraxellales</taxon>
        <taxon>Moraxellaceae</taxon>
        <taxon>Faucicola</taxon>
    </lineage>
</organism>
<comment type="subcellular location">
    <subcellularLocation>
        <location evidence="1">Membrane</location>
        <topology evidence="1">Multi-pass membrane protein</topology>
    </subcellularLocation>
</comment>
<comment type="caution">
    <text evidence="8">The sequence shown here is derived from an EMBL/GenBank/DDBJ whole genome shotgun (WGS) entry which is preliminary data.</text>
</comment>
<dbReference type="AlphaFoldDB" id="A0AAW6TFM6"/>
<proteinExistence type="predicted"/>
<keyword evidence="2 5" id="KW-0812">Transmembrane</keyword>
<evidence type="ECO:0000313" key="8">
    <source>
        <dbReference type="EMBL" id="MDI4509154.1"/>
    </source>
</evidence>
<feature type="transmembrane region" description="Helical" evidence="5">
    <location>
        <begin position="394"/>
        <end position="409"/>
    </location>
</feature>
<keyword evidence="8" id="KW-0436">Ligase</keyword>
<feature type="transmembrane region" description="Helical" evidence="5">
    <location>
        <begin position="358"/>
        <end position="382"/>
    </location>
</feature>
<protein>
    <submittedName>
        <fullName evidence="8">O-antigen ligase family protein</fullName>
    </submittedName>
</protein>
<accession>A0AAW6TFM6</accession>
<dbReference type="EMBL" id="SSCJ01000002">
    <property type="protein sequence ID" value="MDI4509154.1"/>
    <property type="molecule type" value="Genomic_DNA"/>
</dbReference>
<reference evidence="8" key="1">
    <citation type="submission" date="2019-04" db="EMBL/GenBank/DDBJ databases">
        <title>Moraxella osloensis CCUG 73412, isolated from corneal scrapings as causative agent of keratitis.</title>
        <authorList>
            <person name="Connolly G."/>
            <person name="Jaen-Luchoro D."/>
            <person name="Pinyeiro-Iglesias B."/>
            <person name="Curry A."/>
            <person name="Knowles S."/>
            <person name="Moore E.R.B."/>
        </authorList>
    </citation>
    <scope>NUCLEOTIDE SEQUENCE</scope>
    <source>
        <strain evidence="8">CCUG 73412</strain>
    </source>
</reference>
<evidence type="ECO:0000256" key="5">
    <source>
        <dbReference type="SAM" id="Phobius"/>
    </source>
</evidence>
<feature type="domain" description="Virulence factor membrane-bound polymerase C-terminal" evidence="7">
    <location>
        <begin position="400"/>
        <end position="575"/>
    </location>
</feature>
<gene>
    <name evidence="8" type="ORF">E6P75_02875</name>
</gene>
<evidence type="ECO:0000256" key="1">
    <source>
        <dbReference type="ARBA" id="ARBA00004141"/>
    </source>
</evidence>
<dbReference type="InterPro" id="IPR021797">
    <property type="entry name" value="Wzy_C_2"/>
</dbReference>
<evidence type="ECO:0000259" key="6">
    <source>
        <dbReference type="Pfam" id="PF04932"/>
    </source>
</evidence>
<evidence type="ECO:0000256" key="3">
    <source>
        <dbReference type="ARBA" id="ARBA00022989"/>
    </source>
</evidence>
<keyword evidence="4 5" id="KW-0472">Membrane</keyword>
<dbReference type="GO" id="GO:0016874">
    <property type="term" value="F:ligase activity"/>
    <property type="evidence" value="ECO:0007669"/>
    <property type="project" value="UniProtKB-KW"/>
</dbReference>
<feature type="transmembrane region" description="Helical" evidence="5">
    <location>
        <begin position="269"/>
        <end position="290"/>
    </location>
</feature>
<dbReference type="InterPro" id="IPR051533">
    <property type="entry name" value="WaaL-like"/>
</dbReference>
<feature type="transmembrane region" description="Helical" evidence="5">
    <location>
        <begin position="32"/>
        <end position="53"/>
    </location>
</feature>
<feature type="transmembrane region" description="Helical" evidence="5">
    <location>
        <begin position="243"/>
        <end position="262"/>
    </location>
</feature>
<sequence length="624" mass="72050">MELVSCLHFRLSDFYQRSIELMKKRFYHLNNYPTIIFGFFILLGYGVGVFSTFHNLPSILDFFVNLQVAVVVFFGLSVILMTKKIRKIGLDSWFWLAFFLLLAIQPLLHTVAYPDAIIFPLVMLLACFLISIIANNIEDKELLIVILAFGLWLIGLATVAIQGLQYLGYESLFVLFITPDNPRFYANLGQPNQTAFVIALAMLSNYFLVLRYYVSHRSLWLLSIICLPLLSMGIALTSSRASLIFVAFMAFLPFFTAQSAVNGSIKQKISWYLGFFGLASIGYGIGVYLLDHYEAGTITAINRGTGDLHYRYYLAYQAWLSFQSNPLTGIGWNNFVTDSLNHIDQLKWFPFAMHSHNFIAQIAAEYGIIGLSLCIIPVIIIFKKLLKKNDLDQTYVLFNIGIFLLYSLSEFPLWIFKYLIIFSLLLALINTKKFTSKLNFQVFYAVISTLIFIATLFYYQSYLIYNQISAELQSSERTFYEIRTEPKKVQDYRNYLVKIVEATPSVFGFSDYREMFIYQLLPLDSEKLQEKITLGNRVLSNHMADELLSKQATYYGLNQQPTQSLLMFKSACFLYDYKSCYEVNSYLYKVKMQNKNFEPIYHDFNQWVQHNSLAKASIEKSLPK</sequence>
<dbReference type="Pfam" id="PF04932">
    <property type="entry name" value="Wzy_C"/>
    <property type="match status" value="1"/>
</dbReference>
<dbReference type="InterPro" id="IPR007016">
    <property type="entry name" value="O-antigen_ligase-rel_domated"/>
</dbReference>
<feature type="domain" description="O-antigen ligase-related" evidence="6">
    <location>
        <begin position="229"/>
        <end position="373"/>
    </location>
</feature>
<feature type="transmembrane region" description="Helical" evidence="5">
    <location>
        <begin position="59"/>
        <end position="81"/>
    </location>
</feature>
<feature type="transmembrane region" description="Helical" evidence="5">
    <location>
        <begin position="194"/>
        <end position="214"/>
    </location>
</feature>
<dbReference type="PANTHER" id="PTHR37422">
    <property type="entry name" value="TEICHURONIC ACID BIOSYNTHESIS PROTEIN TUAE"/>
    <property type="match status" value="1"/>
</dbReference>
<feature type="transmembrane region" description="Helical" evidence="5">
    <location>
        <begin position="117"/>
        <end position="135"/>
    </location>
</feature>
<dbReference type="Pfam" id="PF11846">
    <property type="entry name" value="Wzy_C_2"/>
    <property type="match status" value="1"/>
</dbReference>
<feature type="transmembrane region" description="Helical" evidence="5">
    <location>
        <begin position="93"/>
        <end position="111"/>
    </location>
</feature>
<dbReference type="PANTHER" id="PTHR37422:SF13">
    <property type="entry name" value="LIPOPOLYSACCHARIDE BIOSYNTHESIS PROTEIN PA4999-RELATED"/>
    <property type="match status" value="1"/>
</dbReference>
<feature type="transmembrane region" description="Helical" evidence="5">
    <location>
        <begin position="438"/>
        <end position="459"/>
    </location>
</feature>
<feature type="transmembrane region" description="Helical" evidence="5">
    <location>
        <begin position="142"/>
        <end position="164"/>
    </location>
</feature>
<dbReference type="GO" id="GO:0016020">
    <property type="term" value="C:membrane"/>
    <property type="evidence" value="ECO:0007669"/>
    <property type="project" value="UniProtKB-SubCell"/>
</dbReference>